<comment type="caution">
    <text evidence="1">The sequence shown here is derived from an EMBL/GenBank/DDBJ whole genome shotgun (WGS) entry which is preliminary data.</text>
</comment>
<keyword evidence="2" id="KW-1185">Reference proteome</keyword>
<name>A0A4V4HWS1_9FLAO</name>
<protein>
    <submittedName>
        <fullName evidence="1">Uncharacterized protein</fullName>
    </submittedName>
</protein>
<reference evidence="1 2" key="1">
    <citation type="submission" date="2019-03" db="EMBL/GenBank/DDBJ databases">
        <title>Muricauda SCR12 sp.nov, a marine bacterium isolated from Pacific Ocean:the Okinawa trough.</title>
        <authorList>
            <person name="Liu L."/>
        </authorList>
    </citation>
    <scope>NUCLEOTIDE SEQUENCE [LARGE SCALE GENOMIC DNA]</scope>
    <source>
        <strain evidence="1 2">SCR12</strain>
    </source>
</reference>
<sequence>MTDKKLKYYERINSTFIGRKIIEVYYEELNYETDSEYWEYSTDIHSVDMNVIFRLDNDELIQIKWDNEFYCYGIGFEKLTELNKREGIKTISLTENANWKNLTDKTITEMIVLWDESFSQELHKVNDEFIPKGENKKITLPQTWQIAFGNQKIWISALEIKEDGTDSYWADHLTILFTNNGQEKYQLIKNASTQQCITAITADSTTSESTRNC</sequence>
<evidence type="ECO:0000313" key="1">
    <source>
        <dbReference type="EMBL" id="THV58246.1"/>
    </source>
</evidence>
<dbReference type="Proteomes" id="UP000310406">
    <property type="component" value="Unassembled WGS sequence"/>
</dbReference>
<dbReference type="OrthoDB" id="7107802at2"/>
<dbReference type="RefSeq" id="WP_136566865.1">
    <property type="nucleotide sequence ID" value="NZ_SNTZ01000007.1"/>
</dbReference>
<proteinExistence type="predicted"/>
<evidence type="ECO:0000313" key="2">
    <source>
        <dbReference type="Proteomes" id="UP000310406"/>
    </source>
</evidence>
<accession>A0A4V4HWS1</accession>
<organism evidence="1 2">
    <name type="scientific">Flagellimonas alvinocaridis</name>
    <dbReference type="NCBI Taxonomy" id="2530200"/>
    <lineage>
        <taxon>Bacteria</taxon>
        <taxon>Pseudomonadati</taxon>
        <taxon>Bacteroidota</taxon>
        <taxon>Flavobacteriia</taxon>
        <taxon>Flavobacteriales</taxon>
        <taxon>Flavobacteriaceae</taxon>
        <taxon>Flagellimonas</taxon>
    </lineage>
</organism>
<dbReference type="AlphaFoldDB" id="A0A4V4HWS1"/>
<dbReference type="EMBL" id="SNTZ01000007">
    <property type="protein sequence ID" value="THV58246.1"/>
    <property type="molecule type" value="Genomic_DNA"/>
</dbReference>
<gene>
    <name evidence="1" type="ORF">EZV76_12310</name>
</gene>